<evidence type="ECO:0000313" key="2">
    <source>
        <dbReference type="EMBL" id="NMW84247.1"/>
    </source>
</evidence>
<dbReference type="Pfam" id="PF13730">
    <property type="entry name" value="HTH_36"/>
    <property type="match status" value="1"/>
</dbReference>
<dbReference type="Proteomes" id="UP000568273">
    <property type="component" value="Unassembled WGS sequence"/>
</dbReference>
<protein>
    <submittedName>
        <fullName evidence="2">Helix-turn-helix domain-containing protein</fullName>
    </submittedName>
</protein>
<feature type="region of interest" description="Disordered" evidence="1">
    <location>
        <begin position="152"/>
        <end position="178"/>
    </location>
</feature>
<reference evidence="2" key="1">
    <citation type="submission" date="2020-04" db="EMBL/GenBank/DDBJ databases">
        <title>Peptoniphilus sp. nov. isolated from swine feces.</title>
        <authorList>
            <person name="Ryu S.W."/>
        </authorList>
    </citation>
    <scope>NUCLEOTIDE SEQUENCE [LARGE SCALE GENOMIC DNA]</scope>
    <source>
        <strain evidence="2">AGMB00490</strain>
    </source>
</reference>
<comment type="caution">
    <text evidence="2">The sequence shown here is derived from an EMBL/GenBank/DDBJ whole genome shotgun (WGS) entry which is preliminary data.</text>
</comment>
<keyword evidence="3" id="KW-1185">Reference proteome</keyword>
<dbReference type="Gene3D" id="1.10.10.10">
    <property type="entry name" value="Winged helix-like DNA-binding domain superfamily/Winged helix DNA-binding domain"/>
    <property type="match status" value="1"/>
</dbReference>
<dbReference type="AlphaFoldDB" id="A0A848R4S6"/>
<dbReference type="RefSeq" id="WP_169967761.1">
    <property type="nucleotide sequence ID" value="NZ_JABDSR010000001.1"/>
</dbReference>
<accession>A0A848R4S6</accession>
<dbReference type="InterPro" id="IPR036388">
    <property type="entry name" value="WH-like_DNA-bd_sf"/>
</dbReference>
<dbReference type="EMBL" id="JABDSR010000001">
    <property type="protein sequence ID" value="NMW84247.1"/>
    <property type="molecule type" value="Genomic_DNA"/>
</dbReference>
<evidence type="ECO:0000313" key="3">
    <source>
        <dbReference type="Proteomes" id="UP000568273"/>
    </source>
</evidence>
<gene>
    <name evidence="2" type="ORF">HKO22_00620</name>
</gene>
<proteinExistence type="predicted"/>
<evidence type="ECO:0000256" key="1">
    <source>
        <dbReference type="SAM" id="MobiDB-lite"/>
    </source>
</evidence>
<sequence length="285" mass="32938">MDRNEVQIIRDTGFGQVKRSILRDNSISIEAKAIYSYFCGFAGSESKAYPLRETIIKELGISIKRYYKYLKELQEKNIIKIQQVKISNGLSRNIYYINDCPTKSCSQNDHIVCSQNDHIEYNNRIITYNNNPPISPQGEKGEVESQIKNIDVDIKDTEKTQSSKSEKEVQEDTPEEKANKAINSISTDKGIKKVIKDFAGDDIDLIDALKEFYRARSKLKKPLTARALKLNINSLKNLSMDRDEQIEIINQSIEKGWQSFYELPKDHPYQREKSIKENSKYGYVF</sequence>
<name>A0A848R4S6_9FIRM</name>
<organism evidence="2 3">
    <name type="scientific">Peptoniphilus faecalis</name>
    <dbReference type="NCBI Taxonomy" id="2731255"/>
    <lineage>
        <taxon>Bacteria</taxon>
        <taxon>Bacillati</taxon>
        <taxon>Bacillota</taxon>
        <taxon>Tissierellia</taxon>
        <taxon>Tissierellales</taxon>
        <taxon>Peptoniphilaceae</taxon>
        <taxon>Peptoniphilus</taxon>
    </lineage>
</organism>